<dbReference type="Pfam" id="PF18603">
    <property type="entry name" value="LAL_C2"/>
    <property type="match status" value="1"/>
</dbReference>
<keyword evidence="7" id="KW-1185">Reference proteome</keyword>
<keyword evidence="2 4" id="KW-0547">Nucleotide-binding</keyword>
<reference evidence="6 7" key="1">
    <citation type="submission" date="2017-09" db="EMBL/GenBank/DDBJ databases">
        <authorList>
            <person name="Ehlers B."/>
            <person name="Leendertz F.H."/>
        </authorList>
    </citation>
    <scope>NUCLEOTIDE SEQUENCE [LARGE SCALE GENOMIC DNA]</scope>
    <source>
        <strain evidence="6 7">CGMCC 4.6857</strain>
    </source>
</reference>
<evidence type="ECO:0000256" key="4">
    <source>
        <dbReference type="PROSITE-ProRule" id="PRU00409"/>
    </source>
</evidence>
<dbReference type="OrthoDB" id="24041at2"/>
<dbReference type="GO" id="GO:0005524">
    <property type="term" value="F:ATP binding"/>
    <property type="evidence" value="ECO:0007669"/>
    <property type="project" value="UniProtKB-UniRule"/>
</dbReference>
<dbReference type="InterPro" id="IPR011761">
    <property type="entry name" value="ATP-grasp"/>
</dbReference>
<feature type="domain" description="ATP-grasp" evidence="5">
    <location>
        <begin position="123"/>
        <end position="313"/>
    </location>
</feature>
<gene>
    <name evidence="6" type="ORF">SAMN05421748_11468</name>
</gene>
<evidence type="ECO:0000259" key="5">
    <source>
        <dbReference type="PROSITE" id="PS50975"/>
    </source>
</evidence>
<name>A0A285J014_9ACTN</name>
<evidence type="ECO:0000256" key="3">
    <source>
        <dbReference type="ARBA" id="ARBA00022840"/>
    </source>
</evidence>
<evidence type="ECO:0000256" key="2">
    <source>
        <dbReference type="ARBA" id="ARBA00022741"/>
    </source>
</evidence>
<dbReference type="Gene3D" id="3.30.470.20">
    <property type="entry name" value="ATP-grasp fold, B domain"/>
    <property type="match status" value="1"/>
</dbReference>
<sequence>MTAAARPSVLVVDDRPSTFVDNAIRRDDLDIVLLRFTSVLSSLPQDYLDRSAHLPTFVARDDALEDEAARYRQWVTELERPPTYFCNPQEPLQEVAQPFARLVGLPHLSAEQVTWVRHKSAMKDRYQEIGVPHAAYRFVTDRNGVAAFASEHGWPVVLKPLDSFACIGTYKIDGPDDLARTPAPDPSRTWVVEEFIHGTEFQLCALVLDGKVLDAYLSLNPAPLLSVLDGAINANITFAPSEATPLDARAVCQNLVDGLGITHGYFHGECWLREDGSFCMGEVAARISGCEVPSNHGLAYGFDMHRAILDTYVGRMPDLTYTENRAVGDLLLPVKPGRVVEITPLAELLTLPGVMDGRLKLAVGDVAHPPRASYASSGYLHIEGATAAEVEDRMHGVLRAFSFDTEPEAPGTEETA</sequence>
<evidence type="ECO:0000313" key="7">
    <source>
        <dbReference type="Proteomes" id="UP000219612"/>
    </source>
</evidence>
<keyword evidence="1" id="KW-0436">Ligase</keyword>
<dbReference type="AlphaFoldDB" id="A0A285J014"/>
<proteinExistence type="predicted"/>
<evidence type="ECO:0000256" key="1">
    <source>
        <dbReference type="ARBA" id="ARBA00022598"/>
    </source>
</evidence>
<dbReference type="PANTHER" id="PTHR43585:SF2">
    <property type="entry name" value="ATP-GRASP ENZYME FSQD"/>
    <property type="match status" value="1"/>
</dbReference>
<dbReference type="Proteomes" id="UP000219612">
    <property type="component" value="Unassembled WGS sequence"/>
</dbReference>
<dbReference type="PROSITE" id="PS50975">
    <property type="entry name" value="ATP_GRASP"/>
    <property type="match status" value="1"/>
</dbReference>
<dbReference type="GO" id="GO:0016874">
    <property type="term" value="F:ligase activity"/>
    <property type="evidence" value="ECO:0007669"/>
    <property type="project" value="UniProtKB-KW"/>
</dbReference>
<dbReference type="InterPro" id="IPR040570">
    <property type="entry name" value="LAL_C2"/>
</dbReference>
<dbReference type="EMBL" id="OBDY01000014">
    <property type="protein sequence ID" value="SNY53574.1"/>
    <property type="molecule type" value="Genomic_DNA"/>
</dbReference>
<organism evidence="6 7">
    <name type="scientific">Paractinoplanes atraurantiacus</name>
    <dbReference type="NCBI Taxonomy" id="1036182"/>
    <lineage>
        <taxon>Bacteria</taxon>
        <taxon>Bacillati</taxon>
        <taxon>Actinomycetota</taxon>
        <taxon>Actinomycetes</taxon>
        <taxon>Micromonosporales</taxon>
        <taxon>Micromonosporaceae</taxon>
        <taxon>Paractinoplanes</taxon>
    </lineage>
</organism>
<keyword evidence="3 4" id="KW-0067">ATP-binding</keyword>
<evidence type="ECO:0000313" key="6">
    <source>
        <dbReference type="EMBL" id="SNY53574.1"/>
    </source>
</evidence>
<dbReference type="RefSeq" id="WP_097323161.1">
    <property type="nucleotide sequence ID" value="NZ_OBDY01000014.1"/>
</dbReference>
<protein>
    <submittedName>
        <fullName evidence="6">Biotin carboxylase</fullName>
    </submittedName>
</protein>
<dbReference type="PANTHER" id="PTHR43585">
    <property type="entry name" value="FUMIPYRROLE BIOSYNTHESIS PROTEIN C"/>
    <property type="match status" value="1"/>
</dbReference>
<accession>A0A285J014</accession>
<dbReference type="InterPro" id="IPR052032">
    <property type="entry name" value="ATP-dep_AA_Ligase"/>
</dbReference>
<dbReference type="SUPFAM" id="SSF56059">
    <property type="entry name" value="Glutathione synthetase ATP-binding domain-like"/>
    <property type="match status" value="1"/>
</dbReference>
<dbReference type="GO" id="GO:0046872">
    <property type="term" value="F:metal ion binding"/>
    <property type="evidence" value="ECO:0007669"/>
    <property type="project" value="InterPro"/>
</dbReference>